<dbReference type="InterPro" id="IPR004358">
    <property type="entry name" value="Sig_transdc_His_kin-like_C"/>
</dbReference>
<evidence type="ECO:0000259" key="13">
    <source>
        <dbReference type="PROSITE" id="PS50885"/>
    </source>
</evidence>
<keyword evidence="7 14" id="KW-0418">Kinase</keyword>
<evidence type="ECO:0000256" key="10">
    <source>
        <dbReference type="ARBA" id="ARBA00023136"/>
    </source>
</evidence>
<proteinExistence type="predicted"/>
<reference evidence="14 15" key="1">
    <citation type="submission" date="2019-06" db="EMBL/GenBank/DDBJ databases">
        <title>Sequencing the genomes of 1000 actinobacteria strains.</title>
        <authorList>
            <person name="Klenk H.-P."/>
        </authorList>
    </citation>
    <scope>NUCLEOTIDE SEQUENCE [LARGE SCALE GENOMIC DNA]</scope>
    <source>
        <strain evidence="14 15">DSM 18082</strain>
    </source>
</reference>
<evidence type="ECO:0000256" key="9">
    <source>
        <dbReference type="ARBA" id="ARBA00023012"/>
    </source>
</evidence>
<dbReference type="GO" id="GO:0005886">
    <property type="term" value="C:plasma membrane"/>
    <property type="evidence" value="ECO:0007669"/>
    <property type="project" value="UniProtKB-SubCell"/>
</dbReference>
<keyword evidence="9" id="KW-0902">Two-component regulatory system</keyword>
<dbReference type="InterPro" id="IPR050428">
    <property type="entry name" value="TCS_sensor_his_kinase"/>
</dbReference>
<evidence type="ECO:0000256" key="11">
    <source>
        <dbReference type="SAM" id="Phobius"/>
    </source>
</evidence>
<comment type="caution">
    <text evidence="14">The sequence shown here is derived from an EMBL/GenBank/DDBJ whole genome shotgun (WGS) entry which is preliminary data.</text>
</comment>
<dbReference type="InterPro" id="IPR003661">
    <property type="entry name" value="HisK_dim/P_dom"/>
</dbReference>
<dbReference type="Gene3D" id="6.10.340.10">
    <property type="match status" value="1"/>
</dbReference>
<evidence type="ECO:0000256" key="7">
    <source>
        <dbReference type="ARBA" id="ARBA00022777"/>
    </source>
</evidence>
<dbReference type="SMART" id="SM00304">
    <property type="entry name" value="HAMP"/>
    <property type="match status" value="1"/>
</dbReference>
<dbReference type="EC" id="2.7.13.3" evidence="3"/>
<keyword evidence="15" id="KW-1185">Reference proteome</keyword>
<keyword evidence="4" id="KW-0597">Phosphoprotein</keyword>
<feature type="domain" description="HAMP" evidence="13">
    <location>
        <begin position="186"/>
        <end position="239"/>
    </location>
</feature>
<evidence type="ECO:0000256" key="4">
    <source>
        <dbReference type="ARBA" id="ARBA00022553"/>
    </source>
</evidence>
<evidence type="ECO:0000259" key="12">
    <source>
        <dbReference type="PROSITE" id="PS50109"/>
    </source>
</evidence>
<dbReference type="SUPFAM" id="SSF55874">
    <property type="entry name" value="ATPase domain of HSP90 chaperone/DNA topoisomerase II/histidine kinase"/>
    <property type="match status" value="1"/>
</dbReference>
<dbReference type="CDD" id="cd00082">
    <property type="entry name" value="HisKA"/>
    <property type="match status" value="1"/>
</dbReference>
<dbReference type="PANTHER" id="PTHR45436:SF5">
    <property type="entry name" value="SENSOR HISTIDINE KINASE TRCS"/>
    <property type="match status" value="1"/>
</dbReference>
<dbReference type="Pfam" id="PF00672">
    <property type="entry name" value="HAMP"/>
    <property type="match status" value="1"/>
</dbReference>
<dbReference type="SMART" id="SM00388">
    <property type="entry name" value="HisKA"/>
    <property type="match status" value="1"/>
</dbReference>
<dbReference type="SUPFAM" id="SSF158472">
    <property type="entry name" value="HAMP domain-like"/>
    <property type="match status" value="1"/>
</dbReference>
<dbReference type="PRINTS" id="PR00344">
    <property type="entry name" value="BCTRLSENSOR"/>
</dbReference>
<dbReference type="EMBL" id="VFOQ01000002">
    <property type="protein sequence ID" value="TQL57044.1"/>
    <property type="molecule type" value="Genomic_DNA"/>
</dbReference>
<dbReference type="Proteomes" id="UP000319514">
    <property type="component" value="Unassembled WGS sequence"/>
</dbReference>
<dbReference type="InterPro" id="IPR003660">
    <property type="entry name" value="HAMP_dom"/>
</dbReference>
<evidence type="ECO:0000313" key="15">
    <source>
        <dbReference type="Proteomes" id="UP000319514"/>
    </source>
</evidence>
<evidence type="ECO:0000256" key="8">
    <source>
        <dbReference type="ARBA" id="ARBA00022989"/>
    </source>
</evidence>
<dbReference type="RefSeq" id="WP_221632680.1">
    <property type="nucleotide sequence ID" value="NZ_BAAAKX010000010.1"/>
</dbReference>
<dbReference type="InterPro" id="IPR036890">
    <property type="entry name" value="HATPase_C_sf"/>
</dbReference>
<gene>
    <name evidence="14" type="ORF">FB474_3816</name>
</gene>
<dbReference type="SUPFAM" id="SSF47384">
    <property type="entry name" value="Homodimeric domain of signal transducing histidine kinase"/>
    <property type="match status" value="1"/>
</dbReference>
<dbReference type="Gene3D" id="1.10.287.130">
    <property type="match status" value="1"/>
</dbReference>
<dbReference type="PANTHER" id="PTHR45436">
    <property type="entry name" value="SENSOR HISTIDINE KINASE YKOH"/>
    <property type="match status" value="1"/>
</dbReference>
<dbReference type="GO" id="GO:0000155">
    <property type="term" value="F:phosphorelay sensor kinase activity"/>
    <property type="evidence" value="ECO:0007669"/>
    <property type="project" value="InterPro"/>
</dbReference>
<dbReference type="Pfam" id="PF02518">
    <property type="entry name" value="HATPase_c"/>
    <property type="match status" value="1"/>
</dbReference>
<keyword evidence="8 11" id="KW-1133">Transmembrane helix</keyword>
<dbReference type="InterPro" id="IPR036097">
    <property type="entry name" value="HisK_dim/P_sf"/>
</dbReference>
<keyword evidence="6 11" id="KW-0812">Transmembrane</keyword>
<name>A0A542Z9M2_9MICO</name>
<keyword evidence="10 11" id="KW-0472">Membrane</keyword>
<dbReference type="InterPro" id="IPR005467">
    <property type="entry name" value="His_kinase_dom"/>
</dbReference>
<organism evidence="14 15">
    <name type="scientific">Oryzihumus leptocrescens</name>
    <dbReference type="NCBI Taxonomy" id="297536"/>
    <lineage>
        <taxon>Bacteria</taxon>
        <taxon>Bacillati</taxon>
        <taxon>Actinomycetota</taxon>
        <taxon>Actinomycetes</taxon>
        <taxon>Micrococcales</taxon>
        <taxon>Intrasporangiaceae</taxon>
        <taxon>Oryzihumus</taxon>
    </lineage>
</organism>
<sequence length="455" mass="47852">MRTRAPSLRRLSLRARLLLIGVAGVAVALALGSAALYGVLVVTVNHTIDAEARASAADVVALVDSGRLSSPIPVAGAQVVQVVDGSGRVVSASVNADRLTPLLRPAELRQALAGQTTEVPGARAGVNGPLRVVAVRAGPAATPVSVVVALQVGDVTQSQRVLLRTLVLTYPLLLLVLAAIAWRVIGSALRPVEELRAGAERISGSGHDERLPVPASADEIHALALTLNTMLDRLDAARERQRGFVADAAHELRSPLASMRTQLEVAERLGEGGELPAELLVDVARLTRLVEDLLLLARVDSSVAPPQQDAFDVVALLTEVADRYAGSRVPVSVAPGAGPVPVRGDREELRRALTNLVDNAVRHARSRVLLAATAPAGATVLTVTDDGPGIPEALRENVFERFTRLDDARDRDAGGTGLGLAIVRELVRRSGGTVRLLDADPPPGLRVEVRFPHAR</sequence>
<dbReference type="AlphaFoldDB" id="A0A542Z9M2"/>
<dbReference type="Gene3D" id="3.30.565.10">
    <property type="entry name" value="Histidine kinase-like ATPase, C-terminal domain"/>
    <property type="match status" value="1"/>
</dbReference>
<accession>A0A542Z9M2</accession>
<protein>
    <recommendedName>
        <fullName evidence="3">histidine kinase</fullName>
        <ecNumber evidence="3">2.7.13.3</ecNumber>
    </recommendedName>
</protein>
<dbReference type="PROSITE" id="PS50109">
    <property type="entry name" value="HIS_KIN"/>
    <property type="match status" value="1"/>
</dbReference>
<evidence type="ECO:0000256" key="2">
    <source>
        <dbReference type="ARBA" id="ARBA00004236"/>
    </source>
</evidence>
<dbReference type="PROSITE" id="PS50885">
    <property type="entry name" value="HAMP"/>
    <property type="match status" value="1"/>
</dbReference>
<dbReference type="SMART" id="SM00387">
    <property type="entry name" value="HATPase_c"/>
    <property type="match status" value="1"/>
</dbReference>
<comment type="subcellular location">
    <subcellularLocation>
        <location evidence="2">Cell membrane</location>
    </subcellularLocation>
</comment>
<dbReference type="CDD" id="cd06225">
    <property type="entry name" value="HAMP"/>
    <property type="match status" value="1"/>
</dbReference>
<feature type="transmembrane region" description="Helical" evidence="11">
    <location>
        <begin position="161"/>
        <end position="182"/>
    </location>
</feature>
<evidence type="ECO:0000256" key="1">
    <source>
        <dbReference type="ARBA" id="ARBA00000085"/>
    </source>
</evidence>
<evidence type="ECO:0000256" key="3">
    <source>
        <dbReference type="ARBA" id="ARBA00012438"/>
    </source>
</evidence>
<comment type="catalytic activity">
    <reaction evidence="1">
        <text>ATP + protein L-histidine = ADP + protein N-phospho-L-histidine.</text>
        <dbReference type="EC" id="2.7.13.3"/>
    </reaction>
</comment>
<dbReference type="InterPro" id="IPR003594">
    <property type="entry name" value="HATPase_dom"/>
</dbReference>
<evidence type="ECO:0000313" key="14">
    <source>
        <dbReference type="EMBL" id="TQL57044.1"/>
    </source>
</evidence>
<dbReference type="Pfam" id="PF00512">
    <property type="entry name" value="HisKA"/>
    <property type="match status" value="1"/>
</dbReference>
<evidence type="ECO:0000256" key="6">
    <source>
        <dbReference type="ARBA" id="ARBA00022692"/>
    </source>
</evidence>
<feature type="domain" description="Histidine kinase" evidence="12">
    <location>
        <begin position="247"/>
        <end position="455"/>
    </location>
</feature>
<keyword evidence="5" id="KW-0808">Transferase</keyword>
<evidence type="ECO:0000256" key="5">
    <source>
        <dbReference type="ARBA" id="ARBA00022679"/>
    </source>
</evidence>